<accession>B0XLQ6</accession>
<feature type="non-terminal residue" evidence="2">
    <location>
        <position position="1"/>
    </location>
</feature>
<dbReference type="VEuPathDB" id="VectorBase:CQUJHB015469"/>
<evidence type="ECO:0000313" key="3">
    <source>
        <dbReference type="EnsemblMetazoa" id="CPIJ019974-PA"/>
    </source>
</evidence>
<proteinExistence type="predicted"/>
<dbReference type="eggNOG" id="KOG1875">
    <property type="taxonomic scope" value="Eukaryota"/>
</dbReference>
<gene>
    <name evidence="3" type="primary">6054707</name>
    <name evidence="2" type="ORF">CpipJ_CPIJ019974</name>
</gene>
<sequence length="103" mass="11325">IHLRGFGLCSIRDGAYSRFDRSHVVEEFTPKGFLLKYEDETVVYRRLSQSEDDNPPSRITMEDPHTGPASVGSTFLGGGSMRVPQSPRDPGLGFAATLTPPSR</sequence>
<dbReference type="AlphaFoldDB" id="B0XLQ6"/>
<name>B0XLQ6_CULQU</name>
<keyword evidence="4" id="KW-1185">Reference proteome</keyword>
<dbReference type="STRING" id="7176.B0XLQ6"/>
<feature type="region of interest" description="Disordered" evidence="1">
    <location>
        <begin position="47"/>
        <end position="103"/>
    </location>
</feature>
<reference evidence="3" key="2">
    <citation type="submission" date="2021-02" db="UniProtKB">
        <authorList>
            <consortium name="EnsemblMetazoa"/>
        </authorList>
    </citation>
    <scope>IDENTIFICATION</scope>
    <source>
        <strain evidence="3">JHB</strain>
    </source>
</reference>
<dbReference type="OrthoDB" id="205099at2759"/>
<reference evidence="2" key="1">
    <citation type="submission" date="2007-03" db="EMBL/GenBank/DDBJ databases">
        <title>Annotation of Culex pipiens quinquefasciatus.</title>
        <authorList>
            <consortium name="The Broad Institute Genome Sequencing Platform"/>
            <person name="Atkinson P.W."/>
            <person name="Hemingway J."/>
            <person name="Christensen B.M."/>
            <person name="Higgs S."/>
            <person name="Kodira C."/>
            <person name="Hannick L."/>
            <person name="Megy K."/>
            <person name="O'Leary S."/>
            <person name="Pearson M."/>
            <person name="Haas B.J."/>
            <person name="Mauceli E."/>
            <person name="Wortman J.R."/>
            <person name="Lee N.H."/>
            <person name="Guigo R."/>
            <person name="Stanke M."/>
            <person name="Alvarado L."/>
            <person name="Amedeo P."/>
            <person name="Antoine C.H."/>
            <person name="Arensburger P."/>
            <person name="Bidwell S.L."/>
            <person name="Crawford M."/>
            <person name="Camaro F."/>
            <person name="Devon K."/>
            <person name="Engels R."/>
            <person name="Hammond M."/>
            <person name="Howarth C."/>
            <person name="Koehrsen M."/>
            <person name="Lawson D."/>
            <person name="Montgomery P."/>
            <person name="Nene V."/>
            <person name="Nusbaum C."/>
            <person name="Puiu D."/>
            <person name="Romero-Severson J."/>
            <person name="Severson D.W."/>
            <person name="Shumway M."/>
            <person name="Sisk P."/>
            <person name="Stolte C."/>
            <person name="Zeng Q."/>
            <person name="Eisenstadt E."/>
            <person name="Fraser-Liggett C."/>
            <person name="Strausberg R."/>
            <person name="Galagan J."/>
            <person name="Birren B."/>
            <person name="Collins F.H."/>
        </authorList>
    </citation>
    <scope>NUCLEOTIDE SEQUENCE [LARGE SCALE GENOMIC DNA]</scope>
    <source>
        <strain evidence="2">JHB</strain>
    </source>
</reference>
<dbReference type="Proteomes" id="UP000002320">
    <property type="component" value="Unassembled WGS sequence"/>
</dbReference>
<protein>
    <submittedName>
        <fullName evidence="2 3">Mediator complex subunit rgr-1</fullName>
    </submittedName>
</protein>
<dbReference type="KEGG" id="cqu:CpipJ_CPIJ019974"/>
<evidence type="ECO:0000313" key="2">
    <source>
        <dbReference type="EMBL" id="EDS34691.1"/>
    </source>
</evidence>
<dbReference type="EMBL" id="DS234649">
    <property type="protein sequence ID" value="EDS34691.1"/>
    <property type="molecule type" value="Genomic_DNA"/>
</dbReference>
<evidence type="ECO:0000256" key="1">
    <source>
        <dbReference type="SAM" id="MobiDB-lite"/>
    </source>
</evidence>
<evidence type="ECO:0000313" key="4">
    <source>
        <dbReference type="Proteomes" id="UP000002320"/>
    </source>
</evidence>
<dbReference type="VEuPathDB" id="VectorBase:CPIJ019974"/>
<dbReference type="EnsemblMetazoa" id="CPIJ019974-RA">
    <property type="protein sequence ID" value="CPIJ019974-PA"/>
    <property type="gene ID" value="CPIJ019974"/>
</dbReference>
<dbReference type="HOGENOM" id="CLU_2270397_0_0_1"/>
<organism>
    <name type="scientific">Culex quinquefasciatus</name>
    <name type="common">Southern house mosquito</name>
    <name type="synonym">Culex pungens</name>
    <dbReference type="NCBI Taxonomy" id="7176"/>
    <lineage>
        <taxon>Eukaryota</taxon>
        <taxon>Metazoa</taxon>
        <taxon>Ecdysozoa</taxon>
        <taxon>Arthropoda</taxon>
        <taxon>Hexapoda</taxon>
        <taxon>Insecta</taxon>
        <taxon>Pterygota</taxon>
        <taxon>Neoptera</taxon>
        <taxon>Endopterygota</taxon>
        <taxon>Diptera</taxon>
        <taxon>Nematocera</taxon>
        <taxon>Culicoidea</taxon>
        <taxon>Culicidae</taxon>
        <taxon>Culicinae</taxon>
        <taxon>Culicini</taxon>
        <taxon>Culex</taxon>
        <taxon>Culex</taxon>
    </lineage>
</organism>